<organism evidence="3">
    <name type="scientific">Arion vulgaris</name>
    <dbReference type="NCBI Taxonomy" id="1028688"/>
    <lineage>
        <taxon>Eukaryota</taxon>
        <taxon>Metazoa</taxon>
        <taxon>Spiralia</taxon>
        <taxon>Lophotrochozoa</taxon>
        <taxon>Mollusca</taxon>
        <taxon>Gastropoda</taxon>
        <taxon>Heterobranchia</taxon>
        <taxon>Euthyneura</taxon>
        <taxon>Panpulmonata</taxon>
        <taxon>Eupulmonata</taxon>
        <taxon>Stylommatophora</taxon>
        <taxon>Helicina</taxon>
        <taxon>Arionoidea</taxon>
        <taxon>Arionidae</taxon>
        <taxon>Arion</taxon>
    </lineage>
</organism>
<evidence type="ECO:0000313" key="3">
    <source>
        <dbReference type="EMBL" id="CEK87587.1"/>
    </source>
</evidence>
<evidence type="ECO:0000256" key="2">
    <source>
        <dbReference type="SAM" id="Phobius"/>
    </source>
</evidence>
<feature type="region of interest" description="Disordered" evidence="1">
    <location>
        <begin position="100"/>
        <end position="124"/>
    </location>
</feature>
<protein>
    <submittedName>
        <fullName evidence="3">Uncharacterized protein</fullName>
    </submittedName>
</protein>
<feature type="region of interest" description="Disordered" evidence="1">
    <location>
        <begin position="28"/>
        <end position="52"/>
    </location>
</feature>
<evidence type="ECO:0000256" key="1">
    <source>
        <dbReference type="SAM" id="MobiDB-lite"/>
    </source>
</evidence>
<reference evidence="3" key="1">
    <citation type="submission" date="2014-12" db="EMBL/GenBank/DDBJ databases">
        <title>Insight into the proteome of Arion vulgaris.</title>
        <authorList>
            <person name="Aradska J."/>
            <person name="Bulat T."/>
            <person name="Smidak R."/>
            <person name="Sarate P."/>
            <person name="Gangsoo J."/>
            <person name="Sialana F."/>
            <person name="Bilban M."/>
            <person name="Lubec G."/>
        </authorList>
    </citation>
    <scope>NUCLEOTIDE SEQUENCE</scope>
    <source>
        <tissue evidence="3">Skin</tissue>
    </source>
</reference>
<proteinExistence type="predicted"/>
<feature type="transmembrane region" description="Helical" evidence="2">
    <location>
        <begin position="396"/>
        <end position="419"/>
    </location>
</feature>
<feature type="region of interest" description="Disordered" evidence="1">
    <location>
        <begin position="268"/>
        <end position="374"/>
    </location>
</feature>
<keyword evidence="2" id="KW-0812">Transmembrane</keyword>
<keyword evidence="2" id="KW-1133">Transmembrane helix</keyword>
<name>A0A0B7B3Z0_9EUPU</name>
<keyword evidence="2" id="KW-0472">Membrane</keyword>
<sequence>MGHACGLSSFEERCITDDQEHKKFSFDKTGSCSLQSSGSDFSVRTGSTQPGTQQLHDSFCDSIFWNNSLIPGNVVPPYDSQQSILSSQPLQQDLLSQPGHRVPQITKKPSLQKPPPPVPHRPVIQSTPIAATDELSNELHLSQQPQESTSNKKLQALFDDGKNEHQSEALIRKSERAMCQPPMLPVRIAPSLRLAISTNVAEQSFETQPKVIPKPDKGCLDIIPPPTSSQDHLPQLQPKLVPRDLRPQLPPKPEQYYFDIIASLASPQEHHPPHLLPRSTQEHHPPQLPPKPTQRNISPQLQPEPEHGYLALLPPPASAQEHLPPQLPHHSARNPQQQPPSIPPKTPSPLTSSSEDETTSHNAPLMPPALQPYRHDHQLPNQVYRQPHWILHRHNLIGIIIFSFLLSLASISLLALILINPFSYRWQERTFTEGIYKTCVKCVYLMNDITDTNKDLLMLFNEPRKGEMFCCAQTSSQMSALLKLIVKQQGYKPSDKSNTDESHLLTPFAHRVLIDNISQHQSKAVTSDRSLVNVNQDEQFRHNNRSIGVTKNGLVIGSVDGTIFTQTFITRSIAAR</sequence>
<accession>A0A0B7B3Z0</accession>
<gene>
    <name evidence="3" type="primary">ORF160246</name>
</gene>
<feature type="region of interest" description="Disordered" evidence="1">
    <location>
        <begin position="206"/>
        <end position="236"/>
    </location>
</feature>
<dbReference type="EMBL" id="HACG01040722">
    <property type="protein sequence ID" value="CEK87587.1"/>
    <property type="molecule type" value="Transcribed_RNA"/>
</dbReference>
<dbReference type="AlphaFoldDB" id="A0A0B7B3Z0"/>
<feature type="compositionally biased region" description="Pro residues" evidence="1">
    <location>
        <begin position="337"/>
        <end position="347"/>
    </location>
</feature>